<feature type="transmembrane region" description="Helical" evidence="1">
    <location>
        <begin position="69"/>
        <end position="89"/>
    </location>
</feature>
<dbReference type="OrthoDB" id="7864805at2"/>
<sequence length="309" mass="33691">MLTILIGLIIGIGLPMQTSINSRLKVSVGSPFVASLISFSLGTLFLALITLLIDKSLLFPLNLFGKEPFWLWIGGLLGVIYLTSNILLFPKLGSVQTVIMPILGQIIMGLIIDNFGLFGSLVQPLNWSRIVGAILVVIGVIGAVSINQIIVYRHKKFVPEKSNNLWFYRLIGIVMGMFSATQTAINGHLGIVLNSSVKAAFVSFFVGTISLIIIVTIIHPNLSFQKNKDTPWWIWLGGFIGALFVLGNVYLVPKIGTGLAVVIVLVGLIVGSLLIDQFGWFNSTKNPITFAQIMSLLIMIFGVIIIRLL</sequence>
<reference evidence="2 3" key="1">
    <citation type="journal article" date="2019" name="Appl. Microbiol. Biotechnol.">
        <title>Uncovering carbohydrate metabolism through a genotype-phenotype association study of 56 lactic acid bacteria genomes.</title>
        <authorList>
            <person name="Buron-Moles G."/>
            <person name="Chailyan A."/>
            <person name="Dolejs I."/>
            <person name="Forster J."/>
            <person name="Miks M.H."/>
        </authorList>
    </citation>
    <scope>NUCLEOTIDE SEQUENCE [LARGE SCALE GENOMIC DNA]</scope>
    <source>
        <strain evidence="2 3">ATCC 29644</strain>
    </source>
</reference>
<feature type="transmembrane region" description="Helical" evidence="1">
    <location>
        <begin position="287"/>
        <end position="308"/>
    </location>
</feature>
<protein>
    <recommendedName>
        <fullName evidence="4">Orotate transporter</fullName>
    </recommendedName>
</protein>
<accession>A0A4R5NI82</accession>
<evidence type="ECO:0000313" key="2">
    <source>
        <dbReference type="EMBL" id="TDG74265.1"/>
    </source>
</evidence>
<dbReference type="Proteomes" id="UP000295257">
    <property type="component" value="Unassembled WGS sequence"/>
</dbReference>
<name>A0A4R5NI82_9LACO</name>
<gene>
    <name evidence="2" type="ORF">C5L30_002210</name>
</gene>
<feature type="transmembrane region" description="Helical" evidence="1">
    <location>
        <begin position="95"/>
        <end position="118"/>
    </location>
</feature>
<evidence type="ECO:0008006" key="4">
    <source>
        <dbReference type="Google" id="ProtNLM"/>
    </source>
</evidence>
<proteinExistence type="predicted"/>
<organism evidence="2 3">
    <name type="scientific">Companilactobacillus farciminis</name>
    <dbReference type="NCBI Taxonomy" id="1612"/>
    <lineage>
        <taxon>Bacteria</taxon>
        <taxon>Bacillati</taxon>
        <taxon>Bacillota</taxon>
        <taxon>Bacilli</taxon>
        <taxon>Lactobacillales</taxon>
        <taxon>Lactobacillaceae</taxon>
        <taxon>Companilactobacillus</taxon>
    </lineage>
</organism>
<dbReference type="PANTHER" id="PTHR34821">
    <property type="entry name" value="INNER MEMBRANE PROTEIN YDCZ"/>
    <property type="match status" value="1"/>
</dbReference>
<feature type="transmembrane region" description="Helical" evidence="1">
    <location>
        <begin position="32"/>
        <end position="53"/>
    </location>
</feature>
<dbReference type="EMBL" id="PUFN01000006">
    <property type="protein sequence ID" value="TDG74265.1"/>
    <property type="molecule type" value="Genomic_DNA"/>
</dbReference>
<dbReference type="InterPro" id="IPR006750">
    <property type="entry name" value="YdcZ"/>
</dbReference>
<feature type="transmembrane region" description="Helical" evidence="1">
    <location>
        <begin position="130"/>
        <end position="151"/>
    </location>
</feature>
<evidence type="ECO:0000256" key="1">
    <source>
        <dbReference type="SAM" id="Phobius"/>
    </source>
</evidence>
<keyword evidence="1" id="KW-0472">Membrane</keyword>
<dbReference type="Pfam" id="PF04657">
    <property type="entry name" value="DMT_YdcZ"/>
    <property type="match status" value="2"/>
</dbReference>
<feature type="transmembrane region" description="Helical" evidence="1">
    <location>
        <begin position="199"/>
        <end position="220"/>
    </location>
</feature>
<feature type="transmembrane region" description="Helical" evidence="1">
    <location>
        <begin position="258"/>
        <end position="275"/>
    </location>
</feature>
<dbReference type="AlphaFoldDB" id="A0A4R5NI82"/>
<keyword evidence="1" id="KW-0812">Transmembrane</keyword>
<dbReference type="RefSeq" id="WP_010018620.1">
    <property type="nucleotide sequence ID" value="NZ_PUFN01000006.1"/>
</dbReference>
<feature type="transmembrane region" description="Helical" evidence="1">
    <location>
        <begin position="232"/>
        <end position="251"/>
    </location>
</feature>
<comment type="caution">
    <text evidence="2">The sequence shown here is derived from an EMBL/GenBank/DDBJ whole genome shotgun (WGS) entry which is preliminary data.</text>
</comment>
<keyword evidence="3" id="KW-1185">Reference proteome</keyword>
<dbReference type="STRING" id="1612.ABB44_01520"/>
<evidence type="ECO:0000313" key="3">
    <source>
        <dbReference type="Proteomes" id="UP000295257"/>
    </source>
</evidence>
<keyword evidence="1" id="KW-1133">Transmembrane helix</keyword>
<dbReference type="GO" id="GO:0005886">
    <property type="term" value="C:plasma membrane"/>
    <property type="evidence" value="ECO:0007669"/>
    <property type="project" value="TreeGrafter"/>
</dbReference>
<feature type="transmembrane region" description="Helical" evidence="1">
    <location>
        <begin position="166"/>
        <end position="187"/>
    </location>
</feature>
<dbReference type="PANTHER" id="PTHR34821:SF2">
    <property type="entry name" value="INNER MEMBRANE PROTEIN YDCZ"/>
    <property type="match status" value="1"/>
</dbReference>